<gene>
    <name evidence="3" type="primary">wbbK</name>
    <name evidence="3" type="ORF">GCM10007390_11160</name>
</gene>
<organism evidence="3 4">
    <name type="scientific">Persicitalea jodogahamensis</name>
    <dbReference type="NCBI Taxonomy" id="402147"/>
    <lineage>
        <taxon>Bacteria</taxon>
        <taxon>Pseudomonadati</taxon>
        <taxon>Bacteroidota</taxon>
        <taxon>Cytophagia</taxon>
        <taxon>Cytophagales</taxon>
        <taxon>Spirosomataceae</taxon>
        <taxon>Persicitalea</taxon>
    </lineage>
</organism>
<dbReference type="EMBL" id="BMXF01000001">
    <property type="protein sequence ID" value="GHB59268.1"/>
    <property type="molecule type" value="Genomic_DNA"/>
</dbReference>
<evidence type="ECO:0000313" key="3">
    <source>
        <dbReference type="EMBL" id="GHB59268.1"/>
    </source>
</evidence>
<dbReference type="SUPFAM" id="SSF53756">
    <property type="entry name" value="UDP-Glycosyltransferase/glycogen phosphorylase"/>
    <property type="match status" value="1"/>
</dbReference>
<dbReference type="RefSeq" id="WP_189563345.1">
    <property type="nucleotide sequence ID" value="NZ_BMXF01000001.1"/>
</dbReference>
<reference evidence="3 4" key="1">
    <citation type="journal article" date="2014" name="Int. J. Syst. Evol. Microbiol.">
        <title>Complete genome sequence of Corynebacterium casei LMG S-19264T (=DSM 44701T), isolated from a smear-ripened cheese.</title>
        <authorList>
            <consortium name="US DOE Joint Genome Institute (JGI-PGF)"/>
            <person name="Walter F."/>
            <person name="Albersmeier A."/>
            <person name="Kalinowski J."/>
            <person name="Ruckert C."/>
        </authorList>
    </citation>
    <scope>NUCLEOTIDE SEQUENCE [LARGE SCALE GENOMIC DNA]</scope>
    <source>
        <strain evidence="3 4">KCTC 12866</strain>
    </source>
</reference>
<dbReference type="PANTHER" id="PTHR46401:SF2">
    <property type="entry name" value="GLYCOSYLTRANSFERASE WBBK-RELATED"/>
    <property type="match status" value="1"/>
</dbReference>
<keyword evidence="4" id="KW-1185">Reference proteome</keyword>
<protein>
    <submittedName>
        <fullName evidence="3">Putative glycosyltransferase WbbK</fullName>
    </submittedName>
</protein>
<dbReference type="GO" id="GO:0009103">
    <property type="term" value="P:lipopolysaccharide biosynthetic process"/>
    <property type="evidence" value="ECO:0007669"/>
    <property type="project" value="TreeGrafter"/>
</dbReference>
<evidence type="ECO:0000313" key="4">
    <source>
        <dbReference type="Proteomes" id="UP000598271"/>
    </source>
</evidence>
<dbReference type="InterPro" id="IPR001296">
    <property type="entry name" value="Glyco_trans_1"/>
</dbReference>
<dbReference type="Proteomes" id="UP000598271">
    <property type="component" value="Unassembled WGS sequence"/>
</dbReference>
<sequence length="377" mass="44567">MYSKPVIVVSAINIFEGGPLTILKECLNTLNSSFSEDYKILLLAHNRQLFSRNEFNNIQILEFPKSRKSWLFRIYYEYFYFNRFAKIEKVSFWLSLHDTSPTLPQSVKQFVYCHNPGIFYKATLSDLVYDKTLVLFSLFYKYLYRINIKRNSLVIVQQDWIRQIFHSTYNIPLTRILVAYPHSYNFDKSFISSRFIQQKENKTIFIYAAFPRIFKNFEIIVRACKVLVERGIYDFEVKLTLSGYENLYSKKIKKLSEGIEQIKFLGLLQKNELEIEYSKSDVLIFPSKLETWGLPISEFKRLDKTILLSQLPYANETLGNFDKAHFFDPDDHNELVSLMESIIKYGANSVWDISQINPPAPPFSNSWKEMFRLILKN</sequence>
<keyword evidence="1" id="KW-0808">Transferase</keyword>
<evidence type="ECO:0000256" key="1">
    <source>
        <dbReference type="ARBA" id="ARBA00022679"/>
    </source>
</evidence>
<accession>A0A8J3D2L7</accession>
<dbReference type="Pfam" id="PF00534">
    <property type="entry name" value="Glycos_transf_1"/>
    <property type="match status" value="1"/>
</dbReference>
<proteinExistence type="predicted"/>
<evidence type="ECO:0000259" key="2">
    <source>
        <dbReference type="Pfam" id="PF00534"/>
    </source>
</evidence>
<dbReference type="AlphaFoldDB" id="A0A8J3D2L7"/>
<dbReference type="PANTHER" id="PTHR46401">
    <property type="entry name" value="GLYCOSYLTRANSFERASE WBBK-RELATED"/>
    <property type="match status" value="1"/>
</dbReference>
<feature type="domain" description="Glycosyl transferase family 1" evidence="2">
    <location>
        <begin position="198"/>
        <end position="344"/>
    </location>
</feature>
<name>A0A8J3D2L7_9BACT</name>
<dbReference type="GO" id="GO:0016757">
    <property type="term" value="F:glycosyltransferase activity"/>
    <property type="evidence" value="ECO:0007669"/>
    <property type="project" value="InterPro"/>
</dbReference>
<dbReference type="Gene3D" id="3.40.50.2000">
    <property type="entry name" value="Glycogen Phosphorylase B"/>
    <property type="match status" value="1"/>
</dbReference>
<comment type="caution">
    <text evidence="3">The sequence shown here is derived from an EMBL/GenBank/DDBJ whole genome shotgun (WGS) entry which is preliminary data.</text>
</comment>